<protein>
    <submittedName>
        <fullName evidence="7">LysE family translocator</fullName>
    </submittedName>
</protein>
<evidence type="ECO:0000256" key="6">
    <source>
        <dbReference type="SAM" id="Phobius"/>
    </source>
</evidence>
<evidence type="ECO:0000256" key="2">
    <source>
        <dbReference type="ARBA" id="ARBA00022475"/>
    </source>
</evidence>
<organism evidence="7 8">
    <name type="scientific">Cohnella hongkongensis</name>
    <dbReference type="NCBI Taxonomy" id="178337"/>
    <lineage>
        <taxon>Bacteria</taxon>
        <taxon>Bacillati</taxon>
        <taxon>Bacillota</taxon>
        <taxon>Bacilli</taxon>
        <taxon>Bacillales</taxon>
        <taxon>Paenibacillaceae</taxon>
        <taxon>Cohnella</taxon>
    </lineage>
</organism>
<gene>
    <name evidence="7" type="ORF">ACFO3S_11100</name>
</gene>
<dbReference type="EMBL" id="JBHSEP010000006">
    <property type="protein sequence ID" value="MFC4598784.1"/>
    <property type="molecule type" value="Genomic_DNA"/>
</dbReference>
<feature type="transmembrane region" description="Helical" evidence="6">
    <location>
        <begin position="73"/>
        <end position="91"/>
    </location>
</feature>
<accession>A0ABV9FFC0</accession>
<dbReference type="PANTHER" id="PTHR30086:SF20">
    <property type="entry name" value="ARGININE EXPORTER PROTEIN ARGO-RELATED"/>
    <property type="match status" value="1"/>
</dbReference>
<evidence type="ECO:0000256" key="1">
    <source>
        <dbReference type="ARBA" id="ARBA00004651"/>
    </source>
</evidence>
<dbReference type="RefSeq" id="WP_378095378.1">
    <property type="nucleotide sequence ID" value="NZ_JBHSEP010000006.1"/>
</dbReference>
<dbReference type="Proteomes" id="UP001596028">
    <property type="component" value="Unassembled WGS sequence"/>
</dbReference>
<comment type="subcellular location">
    <subcellularLocation>
        <location evidence="1">Cell membrane</location>
        <topology evidence="1">Multi-pass membrane protein</topology>
    </subcellularLocation>
</comment>
<evidence type="ECO:0000256" key="4">
    <source>
        <dbReference type="ARBA" id="ARBA00022989"/>
    </source>
</evidence>
<feature type="transmembrane region" description="Helical" evidence="6">
    <location>
        <begin position="112"/>
        <end position="136"/>
    </location>
</feature>
<dbReference type="PIRSF" id="PIRSF006324">
    <property type="entry name" value="LeuE"/>
    <property type="match status" value="1"/>
</dbReference>
<sequence>MMELEFSTLISYVIVVLGLFLLPGPAVMLTITRTVQSGRKGGIMAGLGIATGDFVHTLFAAVGLSAILMSSAFAFNIVKYAGAAYLLYLGVREIIRKPAGWQLPKVESAGVVKSYLSATIAEVLNPKTALFFLAFLPQFLNPERGETVVQLLILGFIFVLLSVLYTTAIAFSLSAFGKVVRRTAWIGRLNRLSGKFAGMIYIGLGIKVAFQRQQ</sequence>
<keyword evidence="2" id="KW-1003">Cell membrane</keyword>
<keyword evidence="3 6" id="KW-0812">Transmembrane</keyword>
<keyword evidence="5 6" id="KW-0472">Membrane</keyword>
<keyword evidence="4 6" id="KW-1133">Transmembrane helix</keyword>
<reference evidence="8" key="1">
    <citation type="journal article" date="2019" name="Int. J. Syst. Evol. Microbiol.">
        <title>The Global Catalogue of Microorganisms (GCM) 10K type strain sequencing project: providing services to taxonomists for standard genome sequencing and annotation.</title>
        <authorList>
            <consortium name="The Broad Institute Genomics Platform"/>
            <consortium name="The Broad Institute Genome Sequencing Center for Infectious Disease"/>
            <person name="Wu L."/>
            <person name="Ma J."/>
        </authorList>
    </citation>
    <scope>NUCLEOTIDE SEQUENCE [LARGE SCALE GENOMIC DNA]</scope>
    <source>
        <strain evidence="8">CCUG 49571</strain>
    </source>
</reference>
<keyword evidence="8" id="KW-1185">Reference proteome</keyword>
<evidence type="ECO:0000256" key="3">
    <source>
        <dbReference type="ARBA" id="ARBA00022692"/>
    </source>
</evidence>
<name>A0ABV9FFC0_9BACL</name>
<dbReference type="PANTHER" id="PTHR30086">
    <property type="entry name" value="ARGININE EXPORTER PROTEIN ARGO"/>
    <property type="match status" value="1"/>
</dbReference>
<evidence type="ECO:0000313" key="7">
    <source>
        <dbReference type="EMBL" id="MFC4598784.1"/>
    </source>
</evidence>
<feature type="transmembrane region" description="Helical" evidence="6">
    <location>
        <begin position="43"/>
        <end position="67"/>
    </location>
</feature>
<dbReference type="InterPro" id="IPR001123">
    <property type="entry name" value="LeuE-type"/>
</dbReference>
<dbReference type="Pfam" id="PF01810">
    <property type="entry name" value="LysE"/>
    <property type="match status" value="1"/>
</dbReference>
<feature type="transmembrane region" description="Helical" evidence="6">
    <location>
        <begin position="148"/>
        <end position="171"/>
    </location>
</feature>
<proteinExistence type="predicted"/>
<evidence type="ECO:0000313" key="8">
    <source>
        <dbReference type="Proteomes" id="UP001596028"/>
    </source>
</evidence>
<feature type="transmembrane region" description="Helical" evidence="6">
    <location>
        <begin position="6"/>
        <end position="31"/>
    </location>
</feature>
<comment type="caution">
    <text evidence="7">The sequence shown here is derived from an EMBL/GenBank/DDBJ whole genome shotgun (WGS) entry which is preliminary data.</text>
</comment>
<evidence type="ECO:0000256" key="5">
    <source>
        <dbReference type="ARBA" id="ARBA00023136"/>
    </source>
</evidence>